<organism evidence="2 3">
    <name type="scientific">Sutcliffiella rhizosphaerae</name>
    <dbReference type="NCBI Taxonomy" id="2880967"/>
    <lineage>
        <taxon>Bacteria</taxon>
        <taxon>Bacillati</taxon>
        <taxon>Bacillota</taxon>
        <taxon>Bacilli</taxon>
        <taxon>Bacillales</taxon>
        <taxon>Bacillaceae</taxon>
        <taxon>Sutcliffiella</taxon>
    </lineage>
</organism>
<feature type="transmembrane region" description="Helical" evidence="1">
    <location>
        <begin position="56"/>
        <end position="80"/>
    </location>
</feature>
<proteinExistence type="predicted"/>
<keyword evidence="1" id="KW-1133">Transmembrane helix</keyword>
<gene>
    <name evidence="2" type="ORF">BACCIP111883_01191</name>
</gene>
<reference evidence="2 3" key="1">
    <citation type="submission" date="2021-10" db="EMBL/GenBank/DDBJ databases">
        <authorList>
            <person name="Criscuolo A."/>
        </authorList>
    </citation>
    <scope>NUCLEOTIDE SEQUENCE [LARGE SCALE GENOMIC DNA]</scope>
    <source>
        <strain evidence="3">CIP 111883</strain>
    </source>
</reference>
<comment type="caution">
    <text evidence="2">The sequence shown here is derived from an EMBL/GenBank/DDBJ whole genome shotgun (WGS) entry which is preliminary data.</text>
</comment>
<evidence type="ECO:0000256" key="1">
    <source>
        <dbReference type="SAM" id="Phobius"/>
    </source>
</evidence>
<feature type="transmembrane region" description="Helical" evidence="1">
    <location>
        <begin position="32"/>
        <end position="50"/>
    </location>
</feature>
<keyword evidence="3" id="KW-1185">Reference proteome</keyword>
<evidence type="ECO:0008006" key="4">
    <source>
        <dbReference type="Google" id="ProtNLM"/>
    </source>
</evidence>
<name>A0ABM8YKV8_9BACI</name>
<keyword evidence="1" id="KW-0812">Transmembrane</keyword>
<dbReference type="Proteomes" id="UP000789833">
    <property type="component" value="Unassembled WGS sequence"/>
</dbReference>
<dbReference type="EMBL" id="CAKJTJ010000004">
    <property type="protein sequence ID" value="CAG9620423.1"/>
    <property type="molecule type" value="Genomic_DNA"/>
</dbReference>
<evidence type="ECO:0000313" key="3">
    <source>
        <dbReference type="Proteomes" id="UP000789833"/>
    </source>
</evidence>
<protein>
    <recommendedName>
        <fullName evidence="4">YesK-like protein</fullName>
    </recommendedName>
</protein>
<dbReference type="RefSeq" id="WP_230500349.1">
    <property type="nucleotide sequence ID" value="NZ_CAKJTJ010000004.1"/>
</dbReference>
<accession>A0ABM8YKV8</accession>
<keyword evidence="1" id="KW-0472">Membrane</keyword>
<sequence length="90" mass="10071">MEMIFGIYFFIMGSVVMLLSLIITFIFKRVPFYFTVIFFMLVGVICANIFGMHDGALGVAVFNGFTSLLAVGLVKLGFYAGHVAEKRMNR</sequence>
<evidence type="ECO:0000313" key="2">
    <source>
        <dbReference type="EMBL" id="CAG9620423.1"/>
    </source>
</evidence>
<feature type="transmembrane region" description="Helical" evidence="1">
    <location>
        <begin position="6"/>
        <end position="27"/>
    </location>
</feature>